<name>D7MVD4_ARALL</name>
<protein>
    <submittedName>
        <fullName evidence="2">Predicted protein</fullName>
    </submittedName>
</protein>
<dbReference type="Proteomes" id="UP000008694">
    <property type="component" value="Unassembled WGS sequence"/>
</dbReference>
<evidence type="ECO:0000313" key="2">
    <source>
        <dbReference type="EMBL" id="EFH39428.1"/>
    </source>
</evidence>
<sequence>MKKVLNLRKLLISNRGRFSRASFSSNTEDGDGSSSHPVSPTPPLSPVSPTPSLSPLSPTPPLSPVSPSLSLRSPPISPVATPPLSLEEMRISQARGTREYWEEKRFWIEKDHEKDQFDKDDQFVKSTWTDDDIEDWAFGVEKDAQVEEWDLESKVSFWKQRNFEAFLSAKMARDNYGLK</sequence>
<dbReference type="HOGENOM" id="CLU_1505488_0_0_1"/>
<keyword evidence="3" id="KW-1185">Reference proteome</keyword>
<proteinExistence type="predicted"/>
<dbReference type="EMBL" id="GL348721">
    <property type="protein sequence ID" value="EFH39428.1"/>
    <property type="molecule type" value="Genomic_DNA"/>
</dbReference>
<feature type="compositionally biased region" description="Low complexity" evidence="1">
    <location>
        <begin position="65"/>
        <end position="74"/>
    </location>
</feature>
<dbReference type="Gramene" id="fgenesh1_pg.C_scaffold_9000067">
    <property type="protein sequence ID" value="fgenesh1_pg.C_scaffold_9000067"/>
    <property type="gene ID" value="fgenesh1_pg.C_scaffold_9000067"/>
</dbReference>
<evidence type="ECO:0000313" key="3">
    <source>
        <dbReference type="Proteomes" id="UP000008694"/>
    </source>
</evidence>
<gene>
    <name evidence="2" type="ORF">ARALYDRAFT_359027</name>
</gene>
<accession>D7MVD4</accession>
<dbReference type="AlphaFoldDB" id="D7MVD4"/>
<feature type="compositionally biased region" description="Pro residues" evidence="1">
    <location>
        <begin position="39"/>
        <end position="49"/>
    </location>
</feature>
<evidence type="ECO:0000256" key="1">
    <source>
        <dbReference type="SAM" id="MobiDB-lite"/>
    </source>
</evidence>
<organism evidence="3">
    <name type="scientific">Arabidopsis lyrata subsp. lyrata</name>
    <name type="common">Lyre-leaved rock-cress</name>
    <dbReference type="NCBI Taxonomy" id="81972"/>
    <lineage>
        <taxon>Eukaryota</taxon>
        <taxon>Viridiplantae</taxon>
        <taxon>Streptophyta</taxon>
        <taxon>Embryophyta</taxon>
        <taxon>Tracheophyta</taxon>
        <taxon>Spermatophyta</taxon>
        <taxon>Magnoliopsida</taxon>
        <taxon>eudicotyledons</taxon>
        <taxon>Gunneridae</taxon>
        <taxon>Pentapetalae</taxon>
        <taxon>rosids</taxon>
        <taxon>malvids</taxon>
        <taxon>Brassicales</taxon>
        <taxon>Brassicaceae</taxon>
        <taxon>Camelineae</taxon>
        <taxon>Arabidopsis</taxon>
    </lineage>
</organism>
<feature type="region of interest" description="Disordered" evidence="1">
    <location>
        <begin position="18"/>
        <end position="89"/>
    </location>
</feature>
<reference evidence="3" key="1">
    <citation type="journal article" date="2011" name="Nat. Genet.">
        <title>The Arabidopsis lyrata genome sequence and the basis of rapid genome size change.</title>
        <authorList>
            <person name="Hu T.T."/>
            <person name="Pattyn P."/>
            <person name="Bakker E.G."/>
            <person name="Cao J."/>
            <person name="Cheng J.-F."/>
            <person name="Clark R.M."/>
            <person name="Fahlgren N."/>
            <person name="Fawcett J.A."/>
            <person name="Grimwood J."/>
            <person name="Gundlach H."/>
            <person name="Haberer G."/>
            <person name="Hollister J.D."/>
            <person name="Ossowski S."/>
            <person name="Ottilar R.P."/>
            <person name="Salamov A.A."/>
            <person name="Schneeberger K."/>
            <person name="Spannagl M."/>
            <person name="Wang X."/>
            <person name="Yang L."/>
            <person name="Nasrallah M.E."/>
            <person name="Bergelson J."/>
            <person name="Carrington J.C."/>
            <person name="Gaut B.S."/>
            <person name="Schmutz J."/>
            <person name="Mayer K.F.X."/>
            <person name="Van de Peer Y."/>
            <person name="Grigoriev I.V."/>
            <person name="Nordborg M."/>
            <person name="Weigel D."/>
            <person name="Guo Y.-L."/>
        </authorList>
    </citation>
    <scope>NUCLEOTIDE SEQUENCE [LARGE SCALE GENOMIC DNA]</scope>
    <source>
        <strain evidence="3">cv. MN47</strain>
    </source>
</reference>